<dbReference type="OrthoDB" id="10257164at2759"/>
<protein>
    <submittedName>
        <fullName evidence="1">Uncharacterized protein</fullName>
    </submittedName>
</protein>
<evidence type="ECO:0000313" key="1">
    <source>
        <dbReference type="EMBL" id="KWX12674.1"/>
    </source>
</evidence>
<proteinExistence type="predicted"/>
<dbReference type="EMBL" id="JXTI01000105">
    <property type="protein sequence ID" value="KWX12674.1"/>
    <property type="molecule type" value="Genomic_DNA"/>
</dbReference>
<dbReference type="VEuPathDB" id="GiardiaDB:QR46_3341"/>
<organism evidence="1 2">
    <name type="scientific">Giardia duodenalis assemblage B</name>
    <dbReference type="NCBI Taxonomy" id="1394984"/>
    <lineage>
        <taxon>Eukaryota</taxon>
        <taxon>Metamonada</taxon>
        <taxon>Diplomonadida</taxon>
        <taxon>Hexamitidae</taxon>
        <taxon>Giardiinae</taxon>
        <taxon>Giardia</taxon>
    </lineage>
</organism>
<name>A0A132NRG2_GIAIN</name>
<sequence length="148" mass="16319">MSASRTSAVVIKKMQAPNLYPQRSNYISRSEEDSFFKAIFTVVEASLKDSSGSASILNVPGTTSEVHEREGLVQILDAARQPDLLGYADIYKMMHDYANVALTGVTLHDRDAAVPLNFTAFEIIYRHSATTKPRVAVIPPVPHPFIVK</sequence>
<reference evidence="1 2" key="1">
    <citation type="journal article" date="2015" name="Mol. Biochem. Parasitol.">
        <title>Identification of polymorphic genes for use in assemblage B genotyping assays through comparative genomics of multiple assemblage B Giardia duodenalis isolates.</title>
        <authorList>
            <person name="Wielinga C."/>
            <person name="Thompson R.C."/>
            <person name="Monis P."/>
            <person name="Ryan U."/>
        </authorList>
    </citation>
    <scope>NUCLEOTIDE SEQUENCE [LARGE SCALE GENOMIC DNA]</scope>
    <source>
        <strain evidence="1 2">BAH15c1</strain>
    </source>
</reference>
<accession>A0A132NRG2</accession>
<dbReference type="Proteomes" id="UP000070089">
    <property type="component" value="Unassembled WGS sequence"/>
</dbReference>
<gene>
    <name evidence="1" type="ORF">QR46_3341</name>
</gene>
<evidence type="ECO:0000313" key="2">
    <source>
        <dbReference type="Proteomes" id="UP000070089"/>
    </source>
</evidence>
<dbReference type="AlphaFoldDB" id="A0A132NRG2"/>
<comment type="caution">
    <text evidence="1">The sequence shown here is derived from an EMBL/GenBank/DDBJ whole genome shotgun (WGS) entry which is preliminary data.</text>
</comment>